<name>A0A5A7QJA2_STRAF</name>
<gene>
    <name evidence="1" type="ORF">STAS_21924</name>
</gene>
<proteinExistence type="predicted"/>
<reference evidence="2" key="1">
    <citation type="journal article" date="2019" name="Curr. Biol.">
        <title>Genome Sequence of Striga asiatica Provides Insight into the Evolution of Plant Parasitism.</title>
        <authorList>
            <person name="Yoshida S."/>
            <person name="Kim S."/>
            <person name="Wafula E.K."/>
            <person name="Tanskanen J."/>
            <person name="Kim Y.M."/>
            <person name="Honaas L."/>
            <person name="Yang Z."/>
            <person name="Spallek T."/>
            <person name="Conn C.E."/>
            <person name="Ichihashi Y."/>
            <person name="Cheong K."/>
            <person name="Cui S."/>
            <person name="Der J.P."/>
            <person name="Gundlach H."/>
            <person name="Jiao Y."/>
            <person name="Hori C."/>
            <person name="Ishida J.K."/>
            <person name="Kasahara H."/>
            <person name="Kiba T."/>
            <person name="Kim M.S."/>
            <person name="Koo N."/>
            <person name="Laohavisit A."/>
            <person name="Lee Y.H."/>
            <person name="Lumba S."/>
            <person name="McCourt P."/>
            <person name="Mortimer J.C."/>
            <person name="Mutuku J.M."/>
            <person name="Nomura T."/>
            <person name="Sasaki-Sekimoto Y."/>
            <person name="Seto Y."/>
            <person name="Wang Y."/>
            <person name="Wakatake T."/>
            <person name="Sakakibara H."/>
            <person name="Demura T."/>
            <person name="Yamaguchi S."/>
            <person name="Yoneyama K."/>
            <person name="Manabe R.I."/>
            <person name="Nelson D.C."/>
            <person name="Schulman A.H."/>
            <person name="Timko M.P."/>
            <person name="dePamphilis C.W."/>
            <person name="Choi D."/>
            <person name="Shirasu K."/>
        </authorList>
    </citation>
    <scope>NUCLEOTIDE SEQUENCE [LARGE SCALE GENOMIC DNA]</scope>
    <source>
        <strain evidence="2">cv. UVA1</strain>
    </source>
</reference>
<dbReference type="PANTHER" id="PTHR33265:SF8">
    <property type="entry name" value="AVR9_CF-9 RAPIDLY ELICITED PROTEIN 146"/>
    <property type="match status" value="1"/>
</dbReference>
<accession>A0A5A7QJA2</accession>
<evidence type="ECO:0000313" key="1">
    <source>
        <dbReference type="EMBL" id="GER45008.1"/>
    </source>
</evidence>
<organism evidence="1 2">
    <name type="scientific">Striga asiatica</name>
    <name type="common">Asiatic witchweed</name>
    <name type="synonym">Buchnera asiatica</name>
    <dbReference type="NCBI Taxonomy" id="4170"/>
    <lineage>
        <taxon>Eukaryota</taxon>
        <taxon>Viridiplantae</taxon>
        <taxon>Streptophyta</taxon>
        <taxon>Embryophyta</taxon>
        <taxon>Tracheophyta</taxon>
        <taxon>Spermatophyta</taxon>
        <taxon>Magnoliopsida</taxon>
        <taxon>eudicotyledons</taxon>
        <taxon>Gunneridae</taxon>
        <taxon>Pentapetalae</taxon>
        <taxon>asterids</taxon>
        <taxon>lamiids</taxon>
        <taxon>Lamiales</taxon>
        <taxon>Orobanchaceae</taxon>
        <taxon>Buchnereae</taxon>
        <taxon>Striga</taxon>
    </lineage>
</organism>
<dbReference type="PANTHER" id="PTHR33265">
    <property type="entry name" value="AVR9/CF-9 RAPIDLY ELICITED PROTEIN-RELATED"/>
    <property type="match status" value="1"/>
</dbReference>
<dbReference type="OrthoDB" id="696337at2759"/>
<dbReference type="Proteomes" id="UP000325081">
    <property type="component" value="Unassembled WGS sequence"/>
</dbReference>
<evidence type="ECO:0000313" key="2">
    <source>
        <dbReference type="Proteomes" id="UP000325081"/>
    </source>
</evidence>
<sequence>MEQNLAMVAKKIWKLAQAIYFMLRKGFSKGKLLSAVNTMMRRGKVAGKEAIQNLIFHHHHHHAAAAGRRDYEFTCGGRNSGGRPLSEADLMEAAVVMAASAAASPALPGFGRSPLVRRLRVTDSPFPLRDVEESCHVDEAAEEFIMKFYRDLRHQNSQSQTRSIAAVAASPRIKQILAVFPEAFNQNLSSALSRIESPIRTAAPRRDTPLPAPFDPWRLNRLTFDLLCLQRSENKGARPSGSASTSQLQLVVSDLARSNFRVDF</sequence>
<dbReference type="Pfam" id="PF05553">
    <property type="entry name" value="DUF761"/>
    <property type="match status" value="1"/>
</dbReference>
<dbReference type="EMBL" id="BKCP01007181">
    <property type="protein sequence ID" value="GER45008.1"/>
    <property type="molecule type" value="Genomic_DNA"/>
</dbReference>
<protein>
    <submittedName>
        <fullName evidence="1">Avr9/Cf-9 rapidly elicited protein 146</fullName>
    </submittedName>
</protein>
<comment type="caution">
    <text evidence="1">The sequence shown here is derived from an EMBL/GenBank/DDBJ whole genome shotgun (WGS) entry which is preliminary data.</text>
</comment>
<dbReference type="AlphaFoldDB" id="A0A5A7QJA2"/>
<keyword evidence="2" id="KW-1185">Reference proteome</keyword>
<dbReference type="InterPro" id="IPR008480">
    <property type="entry name" value="DUF761_pln"/>
</dbReference>